<evidence type="ECO:0000313" key="2">
    <source>
        <dbReference type="Proteomes" id="UP000001596"/>
    </source>
</evidence>
<name>B9JUP1_ALLAM</name>
<dbReference type="EMBL" id="CP000633">
    <property type="protein sequence ID" value="ACM36036.1"/>
    <property type="molecule type" value="Genomic_DNA"/>
</dbReference>
<accession>B9JUP1</accession>
<reference evidence="1 2" key="1">
    <citation type="journal article" date="2009" name="J. Bacteriol.">
        <title>Genome sequences of three Agrobacterium biovars help elucidate the evolution of multichromosome genomes in bacteria.</title>
        <authorList>
            <person name="Slater S.C."/>
            <person name="Goldman B.S."/>
            <person name="Goodner B."/>
            <person name="Setubal J.C."/>
            <person name="Farrand S.K."/>
            <person name="Nester E.W."/>
            <person name="Burr T.J."/>
            <person name="Banta L."/>
            <person name="Dickerman A.W."/>
            <person name="Paulsen I."/>
            <person name="Otten L."/>
            <person name="Suen G."/>
            <person name="Welch R."/>
            <person name="Almeida N.F."/>
            <person name="Arnold F."/>
            <person name="Burton O.T."/>
            <person name="Du Z."/>
            <person name="Ewing A."/>
            <person name="Godsy E."/>
            <person name="Heisel S."/>
            <person name="Houmiel K.L."/>
            <person name="Jhaveri J."/>
            <person name="Lu J."/>
            <person name="Miller N.M."/>
            <person name="Norton S."/>
            <person name="Chen Q."/>
            <person name="Phoolcharoen W."/>
            <person name="Ohlin V."/>
            <person name="Ondrusek D."/>
            <person name="Pride N."/>
            <person name="Stricklin S.L."/>
            <person name="Sun J."/>
            <person name="Wheeler C."/>
            <person name="Wilson L."/>
            <person name="Zhu H."/>
            <person name="Wood D.W."/>
        </authorList>
    </citation>
    <scope>NUCLEOTIDE SEQUENCE [LARGE SCALE GENOMIC DNA]</scope>
    <source>
        <strain evidence="2">S4 / ATCC BAA-846</strain>
    </source>
</reference>
<organism evidence="1 2">
    <name type="scientific">Allorhizobium ampelinum (strain ATCC BAA-846 / DSM 112012 / S4)</name>
    <name type="common">Agrobacterium vitis (strain S4)</name>
    <dbReference type="NCBI Taxonomy" id="311402"/>
    <lineage>
        <taxon>Bacteria</taxon>
        <taxon>Pseudomonadati</taxon>
        <taxon>Pseudomonadota</taxon>
        <taxon>Alphaproteobacteria</taxon>
        <taxon>Hyphomicrobiales</taxon>
        <taxon>Rhizobiaceae</taxon>
        <taxon>Rhizobium/Agrobacterium group</taxon>
        <taxon>Allorhizobium</taxon>
        <taxon>Allorhizobium ampelinum</taxon>
    </lineage>
</organism>
<protein>
    <submittedName>
        <fullName evidence="1">Uncharacterized protein</fullName>
    </submittedName>
</protein>
<keyword evidence="2" id="KW-1185">Reference proteome</keyword>
<dbReference type="HOGENOM" id="CLU_2448101_0_0_5"/>
<sequence length="89" mass="9376">MTMEKQVIEYAGVPVGISVPEGNRVKFIAVKFPVIDLDGGVYSNVTELQRAIRTHMKKSDENAYGTLTGFGAAPPSAISSGVSKAFSAA</sequence>
<evidence type="ECO:0000313" key="1">
    <source>
        <dbReference type="EMBL" id="ACM36036.1"/>
    </source>
</evidence>
<dbReference type="KEGG" id="avi:Avi_1453"/>
<proteinExistence type="predicted"/>
<dbReference type="Proteomes" id="UP000001596">
    <property type="component" value="Chromosome 1"/>
</dbReference>
<dbReference type="AlphaFoldDB" id="B9JUP1"/>
<gene>
    <name evidence="1" type="ordered locus">Avi_1453</name>
</gene>